<name>A0A3M8D4H2_9BACL</name>
<dbReference type="EMBL" id="RHHU01000011">
    <property type="protein sequence ID" value="RNB83006.1"/>
    <property type="molecule type" value="Genomic_DNA"/>
</dbReference>
<protein>
    <submittedName>
        <fullName evidence="1">Uncharacterized protein</fullName>
    </submittedName>
</protein>
<dbReference type="Proteomes" id="UP000269573">
    <property type="component" value="Unassembled WGS sequence"/>
</dbReference>
<evidence type="ECO:0000313" key="2">
    <source>
        <dbReference type="Proteomes" id="UP000269573"/>
    </source>
</evidence>
<sequence>MRKLTIPIPRTTFSNLQRMFPNLFLDVREIPGSEKNPRGGREKNAEILFVDNSKLKCKETYDPDSPIKEIYEYFYDWYNEDGILLKKFHAHYHPNGTPAEITKYDPWHVHIKMNFADQHGDNRRGVEPGRTILDVLEEFEGYISIRKFDKRKSEADKTIK</sequence>
<dbReference type="InterPro" id="IPR045397">
    <property type="entry name" value="TumE-like"/>
</dbReference>
<evidence type="ECO:0000313" key="1">
    <source>
        <dbReference type="EMBL" id="RNB83006.1"/>
    </source>
</evidence>
<accession>A0A3M8D4H2</accession>
<gene>
    <name evidence="1" type="ORF">EDM59_18355</name>
</gene>
<keyword evidence="2" id="KW-1185">Reference proteome</keyword>
<reference evidence="1 2" key="1">
    <citation type="submission" date="2018-10" db="EMBL/GenBank/DDBJ databases">
        <title>Phylogenomics of Brevibacillus.</title>
        <authorList>
            <person name="Dunlap C."/>
        </authorList>
    </citation>
    <scope>NUCLEOTIDE SEQUENCE [LARGE SCALE GENOMIC DNA]</scope>
    <source>
        <strain evidence="1 2">JCM 15774</strain>
    </source>
</reference>
<dbReference type="RefSeq" id="WP_122924948.1">
    <property type="nucleotide sequence ID" value="NZ_RHHU01000011.1"/>
</dbReference>
<dbReference type="AlphaFoldDB" id="A0A3M8D4H2"/>
<organism evidence="1 2">
    <name type="scientific">Brevibacillus nitrificans</name>
    <dbReference type="NCBI Taxonomy" id="651560"/>
    <lineage>
        <taxon>Bacteria</taxon>
        <taxon>Bacillati</taxon>
        <taxon>Bacillota</taxon>
        <taxon>Bacilli</taxon>
        <taxon>Bacillales</taxon>
        <taxon>Paenibacillaceae</taxon>
        <taxon>Brevibacillus</taxon>
    </lineage>
</organism>
<proteinExistence type="predicted"/>
<dbReference type="Pfam" id="PF20126">
    <property type="entry name" value="TumE"/>
    <property type="match status" value="1"/>
</dbReference>
<comment type="caution">
    <text evidence="1">The sequence shown here is derived from an EMBL/GenBank/DDBJ whole genome shotgun (WGS) entry which is preliminary data.</text>
</comment>